<gene>
    <name evidence="8 9" type="primary">LOC108615922</name>
</gene>
<feature type="region of interest" description="Disordered" evidence="6">
    <location>
        <begin position="64"/>
        <end position="149"/>
    </location>
</feature>
<evidence type="ECO:0000313" key="7">
    <source>
        <dbReference type="Proteomes" id="UP000694904"/>
    </source>
</evidence>
<reference evidence="7" key="1">
    <citation type="journal article" date="1997" name="Nucleic Acids Res.">
        <title>tRNAscan-SE: a program for improved detection of transfer RNA genes in genomic sequence.</title>
        <authorList>
            <person name="Lowe T.M."/>
            <person name="Eddy S.R."/>
        </authorList>
    </citation>
    <scope>NUCLEOTIDE SEQUENCE [LARGE SCALE GENOMIC DNA]</scope>
</reference>
<keyword evidence="4" id="KW-0804">Transcription</keyword>
<reference evidence="8 9" key="3">
    <citation type="submission" date="2025-05" db="UniProtKB">
        <authorList>
            <consortium name="RefSeq"/>
        </authorList>
    </citation>
    <scope>IDENTIFICATION</scope>
    <source>
        <tissue evidence="8 9">Whole organism</tissue>
    </source>
</reference>
<dbReference type="Pfam" id="PF15365">
    <property type="entry name" value="PNRC"/>
    <property type="match status" value="1"/>
</dbReference>
<dbReference type="InterPro" id="IPR026780">
    <property type="entry name" value="PNRC1/2"/>
</dbReference>
<protein>
    <submittedName>
        <fullName evidence="8 9">Uncharacterized protein LOC108615922</fullName>
    </submittedName>
</protein>
<dbReference type="InterPro" id="IPR028322">
    <property type="entry name" value="PNRC-like_rgn"/>
</dbReference>
<evidence type="ECO:0000256" key="6">
    <source>
        <dbReference type="SAM" id="MobiDB-lite"/>
    </source>
</evidence>
<evidence type="ECO:0000256" key="3">
    <source>
        <dbReference type="ARBA" id="ARBA00023159"/>
    </source>
</evidence>
<evidence type="ECO:0000256" key="1">
    <source>
        <dbReference type="ARBA" id="ARBA00004123"/>
    </source>
</evidence>
<feature type="compositionally biased region" description="Low complexity" evidence="6">
    <location>
        <begin position="38"/>
        <end position="47"/>
    </location>
</feature>
<sequence length="302" mass="31803">MTYSHNSVRNNIKMTTASATKSIRLKKGATTPSPPPTSTTTIDTATPTVNAHSNSIASSTNFSNQHFQQQHVLSTSPTHCAPITPNNRMQQQQRLQSQSAGANQRSRQQRQSPQQMGGGGFFFANNNRRNGGGPRSPQSAAGAAGAGATGSNNGYVRQSPATILGGGFSPAAFGSARKQRRSPTTTPTSSFGVGGKISPQHQLIPTALTHFAGSKCFDAPAPTALPKPPQHWTSLSKSEEKLVASSAGTALQSLLRGGDRCSASKLQQGHGGAGRYVVKSSKRNLLDDFDTHNLKLLLNMQS</sequence>
<dbReference type="RefSeq" id="XP_017866271.1">
    <property type="nucleotide sequence ID" value="XM_018010782.1"/>
</dbReference>
<feature type="region of interest" description="Disordered" evidence="6">
    <location>
        <begin position="1"/>
        <end position="47"/>
    </location>
</feature>
<feature type="region of interest" description="Disordered" evidence="6">
    <location>
        <begin position="172"/>
        <end position="198"/>
    </location>
</feature>
<organism evidence="7 8">
    <name type="scientific">Drosophila arizonae</name>
    <name type="common">Fruit fly</name>
    <dbReference type="NCBI Taxonomy" id="7263"/>
    <lineage>
        <taxon>Eukaryota</taxon>
        <taxon>Metazoa</taxon>
        <taxon>Ecdysozoa</taxon>
        <taxon>Arthropoda</taxon>
        <taxon>Hexapoda</taxon>
        <taxon>Insecta</taxon>
        <taxon>Pterygota</taxon>
        <taxon>Neoptera</taxon>
        <taxon>Endopterygota</taxon>
        <taxon>Diptera</taxon>
        <taxon>Brachycera</taxon>
        <taxon>Muscomorpha</taxon>
        <taxon>Ephydroidea</taxon>
        <taxon>Drosophilidae</taxon>
        <taxon>Drosophila</taxon>
    </lineage>
</organism>
<keyword evidence="2" id="KW-0805">Transcription regulation</keyword>
<dbReference type="PANTHER" id="PTHR15405">
    <property type="entry name" value="PROLINE-RICH NUCLEAR RECEPTOR COACTIVATOR"/>
    <property type="match status" value="1"/>
</dbReference>
<feature type="compositionally biased region" description="Polar residues" evidence="6">
    <location>
        <begin position="64"/>
        <end position="89"/>
    </location>
</feature>
<evidence type="ECO:0000313" key="8">
    <source>
        <dbReference type="RefSeq" id="XP_017866260.1"/>
    </source>
</evidence>
<reference evidence="7" key="2">
    <citation type="journal article" date="2016" name="G3 (Bethesda)">
        <title>Genome Evolution in Three Species of Cactophilic Drosophila.</title>
        <authorList>
            <person name="Sanchez-Flores A."/>
            <person name="Penazola F."/>
            <person name="Carpinteyro-Ponce J."/>
            <person name="Nazario-Yepiz N."/>
            <person name="Abreu-Goodger C."/>
            <person name="Machado C.A."/>
            <person name="Markow T.A."/>
        </authorList>
    </citation>
    <scope>NUCLEOTIDE SEQUENCE [LARGE SCALE GENOMIC DNA]</scope>
</reference>
<dbReference type="GeneID" id="108615922"/>
<feature type="compositionally biased region" description="Low complexity" evidence="6">
    <location>
        <begin position="122"/>
        <end position="143"/>
    </location>
</feature>
<keyword evidence="7" id="KW-1185">Reference proteome</keyword>
<proteinExistence type="predicted"/>
<feature type="compositionally biased region" description="Low complexity" evidence="6">
    <location>
        <begin position="172"/>
        <end position="190"/>
    </location>
</feature>
<evidence type="ECO:0000256" key="2">
    <source>
        <dbReference type="ARBA" id="ARBA00023015"/>
    </source>
</evidence>
<feature type="compositionally biased region" description="Low complexity" evidence="6">
    <location>
        <begin position="90"/>
        <end position="115"/>
    </location>
</feature>
<evidence type="ECO:0000256" key="4">
    <source>
        <dbReference type="ARBA" id="ARBA00023163"/>
    </source>
</evidence>
<dbReference type="RefSeq" id="XP_017866260.1">
    <property type="nucleotide sequence ID" value="XM_018010771.1"/>
</dbReference>
<evidence type="ECO:0000313" key="9">
    <source>
        <dbReference type="RefSeq" id="XP_017866271.1"/>
    </source>
</evidence>
<comment type="subcellular location">
    <subcellularLocation>
        <location evidence="1">Nucleus</location>
    </subcellularLocation>
</comment>
<accession>A0ABM1PGC4</accession>
<feature type="compositionally biased region" description="Polar residues" evidence="6">
    <location>
        <begin position="1"/>
        <end position="21"/>
    </location>
</feature>
<dbReference type="Proteomes" id="UP000694904">
    <property type="component" value="Chromosome 2"/>
</dbReference>
<keyword evidence="5" id="KW-0539">Nucleus</keyword>
<keyword evidence="3" id="KW-0010">Activator</keyword>
<name>A0ABM1PGC4_DROAR</name>
<evidence type="ECO:0000256" key="5">
    <source>
        <dbReference type="ARBA" id="ARBA00023242"/>
    </source>
</evidence>